<dbReference type="PROSITE" id="PS51257">
    <property type="entry name" value="PROKAR_LIPOPROTEIN"/>
    <property type="match status" value="1"/>
</dbReference>
<accession>A0A437PR43</accession>
<dbReference type="InterPro" id="IPR036938">
    <property type="entry name" value="PAP2/HPO_sf"/>
</dbReference>
<dbReference type="PANTHER" id="PTHR34599:SF1">
    <property type="entry name" value="PHOSPHATIDIC ACID PHOSPHATASE TYPE 2_HALOPEROXIDASE DOMAIN-CONTAINING PROTEIN"/>
    <property type="match status" value="1"/>
</dbReference>
<comment type="caution">
    <text evidence="1">The sequence shown here is derived from an EMBL/GenBank/DDBJ whole genome shotgun (WGS) entry which is preliminary data.</text>
</comment>
<dbReference type="GO" id="GO:0004601">
    <property type="term" value="F:peroxidase activity"/>
    <property type="evidence" value="ECO:0007669"/>
    <property type="project" value="InterPro"/>
</dbReference>
<dbReference type="RefSeq" id="WP_127803726.1">
    <property type="nucleotide sequence ID" value="NZ_SACY01000003.1"/>
</dbReference>
<organism evidence="1 2">
    <name type="scientific">Sandaracinomonas limnophila</name>
    <dbReference type="NCBI Taxonomy" id="1862386"/>
    <lineage>
        <taxon>Bacteria</taxon>
        <taxon>Pseudomonadati</taxon>
        <taxon>Bacteroidota</taxon>
        <taxon>Cytophagia</taxon>
        <taxon>Cytophagales</taxon>
        <taxon>Flectobacillaceae</taxon>
        <taxon>Sandaracinomonas</taxon>
    </lineage>
</organism>
<name>A0A437PR43_9BACT</name>
<proteinExistence type="predicted"/>
<dbReference type="InterPro" id="IPR052559">
    <property type="entry name" value="V-haloperoxidase"/>
</dbReference>
<dbReference type="InterPro" id="IPR016119">
    <property type="entry name" value="Br/Cl_peroxidase_C"/>
</dbReference>
<evidence type="ECO:0000313" key="1">
    <source>
        <dbReference type="EMBL" id="RVU24735.1"/>
    </source>
</evidence>
<protein>
    <submittedName>
        <fullName evidence="1">Phosphatase PAP2 family protein</fullName>
    </submittedName>
</protein>
<dbReference type="SUPFAM" id="SSF48317">
    <property type="entry name" value="Acid phosphatase/Vanadium-dependent haloperoxidase"/>
    <property type="match status" value="2"/>
</dbReference>
<dbReference type="PANTHER" id="PTHR34599">
    <property type="entry name" value="PEROXIDASE-RELATED"/>
    <property type="match status" value="1"/>
</dbReference>
<evidence type="ECO:0000313" key="2">
    <source>
        <dbReference type="Proteomes" id="UP000282832"/>
    </source>
</evidence>
<dbReference type="AlphaFoldDB" id="A0A437PR43"/>
<gene>
    <name evidence="1" type="ORF">EOJ36_06900</name>
</gene>
<dbReference type="EMBL" id="SACY01000003">
    <property type="protein sequence ID" value="RVU24735.1"/>
    <property type="molecule type" value="Genomic_DNA"/>
</dbReference>
<sequence>MKILNKKYKNILSLIPSYLLLLTSYLLLQSCTKLELETVAEPYLPASLNESGGNWKTFVLANGSEITVSKPLDVKDASYLKELDSLKNNVVGKLSPEQSQAVNYWGAGAVYRWNEIARELAALYNLPPAANANGVYPVPDAANPKADPMFPFANPPYTARALAYLSVAQYDALITTWKAKYTYNRPAAYTVDTQIKPLLPVSTLPAYPSEEAVVAQASYQILLAMFPGEADYLKSKLDEAKNIGIWAGKNVTSDVSAGLKLGADVATKVMGRAKTDGMGSANNQALVPGLVEHAKATGINNPWASQESPIRPPMLPNYGAVKTWNFDRVTLEKIRPAKPYVDGSAEFQKDLEELQSIQKNQTREQARIANYWADGPGSYTPPGHWHRIAANEALAAKYSEIKMARVLAFIGTALMDAGIGCWETKYFYYSPRPQQYGLKTSVGLPNFPSYTSGHSTFSFAGATVMNYFFPEKADLFNNYAQDASDSRVYGLIHFRADCTMGREHGKNIGSYSVTRAKLDE</sequence>
<dbReference type="OrthoDB" id="7793240at2"/>
<keyword evidence="2" id="KW-1185">Reference proteome</keyword>
<reference evidence="1 2" key="1">
    <citation type="submission" date="2019-01" db="EMBL/GenBank/DDBJ databases">
        <authorList>
            <person name="Chen W.-M."/>
        </authorList>
    </citation>
    <scope>NUCLEOTIDE SEQUENCE [LARGE SCALE GENOMIC DNA]</scope>
    <source>
        <strain evidence="1 2">FSY-15</strain>
    </source>
</reference>
<dbReference type="Gene3D" id="1.10.606.10">
    <property type="entry name" value="Vanadium-containing Chloroperoxidase, domain 2"/>
    <property type="match status" value="2"/>
</dbReference>
<dbReference type="Proteomes" id="UP000282832">
    <property type="component" value="Unassembled WGS sequence"/>
</dbReference>
<dbReference type="CDD" id="cd03398">
    <property type="entry name" value="PAP2_haloperoxidase"/>
    <property type="match status" value="1"/>
</dbReference>